<dbReference type="EMBL" id="NNRJ01000027">
    <property type="protein sequence ID" value="OYR18221.1"/>
    <property type="molecule type" value="Genomic_DNA"/>
</dbReference>
<comment type="caution">
    <text evidence="1">The sequence shown here is derived from an EMBL/GenBank/DDBJ whole genome shotgun (WGS) entry which is preliminary data.</text>
</comment>
<dbReference type="RefSeq" id="WP_169717340.1">
    <property type="nucleotide sequence ID" value="NZ_JBHEEK010000015.1"/>
</dbReference>
<dbReference type="AlphaFoldDB" id="A0A256FUW9"/>
<sequence>MDEQCEIIAKLRKICTASGVCKEEQDEMIAITTRKAQAGIHFDESSLSKHPE</sequence>
<name>A0A256FUW9_9HYPH</name>
<dbReference type="Proteomes" id="UP000215590">
    <property type="component" value="Unassembled WGS sequence"/>
</dbReference>
<proteinExistence type="predicted"/>
<protein>
    <submittedName>
        <fullName evidence="1">Uncharacterized protein</fullName>
    </submittedName>
</protein>
<evidence type="ECO:0000313" key="2">
    <source>
        <dbReference type="Proteomes" id="UP000215590"/>
    </source>
</evidence>
<keyword evidence="2" id="KW-1185">Reference proteome</keyword>
<organism evidence="1 2">
    <name type="scientific">Brucella thiophenivorans</name>
    <dbReference type="NCBI Taxonomy" id="571255"/>
    <lineage>
        <taxon>Bacteria</taxon>
        <taxon>Pseudomonadati</taxon>
        <taxon>Pseudomonadota</taxon>
        <taxon>Alphaproteobacteria</taxon>
        <taxon>Hyphomicrobiales</taxon>
        <taxon>Brucellaceae</taxon>
        <taxon>Brucella/Ochrobactrum group</taxon>
        <taxon>Brucella</taxon>
    </lineage>
</organism>
<reference evidence="1 2" key="1">
    <citation type="submission" date="2017-07" db="EMBL/GenBank/DDBJ databases">
        <title>Phylogenetic study on the rhizospheric bacterium Ochrobactrum sp. A44.</title>
        <authorList>
            <person name="Krzyzanowska D.M."/>
            <person name="Ossowicki A."/>
            <person name="Rajewska M."/>
            <person name="Maciag T."/>
            <person name="Kaczynski Z."/>
            <person name="Czerwicka M."/>
            <person name="Jafra S."/>
        </authorList>
    </citation>
    <scope>NUCLEOTIDE SEQUENCE [LARGE SCALE GENOMIC DNA]</scope>
    <source>
        <strain evidence="1 2">DSM 7216</strain>
    </source>
</reference>
<gene>
    <name evidence="1" type="ORF">CEV31_4233</name>
</gene>
<evidence type="ECO:0000313" key="1">
    <source>
        <dbReference type="EMBL" id="OYR18221.1"/>
    </source>
</evidence>
<accession>A0A256FUW9</accession>